<keyword evidence="3 9" id="KW-0963">Cytoplasm</keyword>
<evidence type="ECO:0000256" key="5">
    <source>
        <dbReference type="ARBA" id="ARBA00022741"/>
    </source>
</evidence>
<dbReference type="AlphaFoldDB" id="A0A1G8NZK0"/>
<dbReference type="NCBIfam" id="TIGR02729">
    <property type="entry name" value="Obg_CgtA"/>
    <property type="match status" value="1"/>
</dbReference>
<evidence type="ECO:0000259" key="13">
    <source>
        <dbReference type="PROSITE" id="PS51883"/>
    </source>
</evidence>
<dbReference type="PIRSF" id="PIRSF002401">
    <property type="entry name" value="GTP_bd_Obg/CgtA"/>
    <property type="match status" value="1"/>
</dbReference>
<name>A0A1G8NZK0_9BACI</name>
<dbReference type="InterPro" id="IPR015349">
    <property type="entry name" value="OCT_dom"/>
</dbReference>
<feature type="region of interest" description="Disordered" evidence="10">
    <location>
        <begin position="65"/>
        <end position="89"/>
    </location>
</feature>
<dbReference type="NCBIfam" id="NF008956">
    <property type="entry name" value="PRK12299.1"/>
    <property type="match status" value="1"/>
</dbReference>
<dbReference type="InterPro" id="IPR036726">
    <property type="entry name" value="GTP1_OBG_dom_sf"/>
</dbReference>
<dbReference type="Pfam" id="PF09269">
    <property type="entry name" value="DUF1967"/>
    <property type="match status" value="1"/>
</dbReference>
<comment type="cofactor">
    <cofactor evidence="1 9">
        <name>Mg(2+)</name>
        <dbReference type="ChEBI" id="CHEBI:18420"/>
    </cofactor>
</comment>
<evidence type="ECO:0000313" key="15">
    <source>
        <dbReference type="Proteomes" id="UP000198853"/>
    </source>
</evidence>
<dbReference type="Pfam" id="PF01018">
    <property type="entry name" value="GTP1_OBG"/>
    <property type="match status" value="1"/>
</dbReference>
<dbReference type="InterPro" id="IPR027417">
    <property type="entry name" value="P-loop_NTPase"/>
</dbReference>
<dbReference type="InterPro" id="IPR031167">
    <property type="entry name" value="G_OBG"/>
</dbReference>
<keyword evidence="8 9" id="KW-0342">GTP-binding</keyword>
<dbReference type="PROSITE" id="PS51883">
    <property type="entry name" value="OBG"/>
    <property type="match status" value="1"/>
</dbReference>
<dbReference type="PANTHER" id="PTHR11702:SF31">
    <property type="entry name" value="MITOCHONDRIAL RIBOSOME-ASSOCIATED GTPASE 2"/>
    <property type="match status" value="1"/>
</dbReference>
<dbReference type="PRINTS" id="PR00326">
    <property type="entry name" value="GTP1OBG"/>
</dbReference>
<keyword evidence="7 9" id="KW-0460">Magnesium</keyword>
<feature type="binding site" evidence="9">
    <location>
        <begin position="165"/>
        <end position="172"/>
    </location>
    <ligand>
        <name>GTP</name>
        <dbReference type="ChEBI" id="CHEBI:37565"/>
    </ligand>
</feature>
<dbReference type="GO" id="GO:0003924">
    <property type="term" value="F:GTPase activity"/>
    <property type="evidence" value="ECO:0007669"/>
    <property type="project" value="UniProtKB-UniRule"/>
</dbReference>
<dbReference type="NCBIfam" id="NF008955">
    <property type="entry name" value="PRK12297.1"/>
    <property type="match status" value="1"/>
</dbReference>
<feature type="binding site" evidence="9">
    <location>
        <begin position="190"/>
        <end position="194"/>
    </location>
    <ligand>
        <name>GTP</name>
        <dbReference type="ChEBI" id="CHEBI:37565"/>
    </ligand>
</feature>
<dbReference type="EMBL" id="FNEN01000007">
    <property type="protein sequence ID" value="SDI84950.1"/>
    <property type="molecule type" value="Genomic_DNA"/>
</dbReference>
<keyword evidence="5 9" id="KW-0547">Nucleotide-binding</keyword>
<dbReference type="NCBIfam" id="NF008954">
    <property type="entry name" value="PRK12296.1"/>
    <property type="match status" value="1"/>
</dbReference>
<dbReference type="SUPFAM" id="SSF102741">
    <property type="entry name" value="Obg GTP-binding protein C-terminal domain"/>
    <property type="match status" value="1"/>
</dbReference>
<dbReference type="FunFam" id="2.70.210.12:FF:000001">
    <property type="entry name" value="GTPase Obg"/>
    <property type="match status" value="1"/>
</dbReference>
<dbReference type="PROSITE" id="PS00905">
    <property type="entry name" value="GTP1_OBG"/>
    <property type="match status" value="1"/>
</dbReference>
<feature type="domain" description="OCT" evidence="12">
    <location>
        <begin position="344"/>
        <end position="422"/>
    </location>
</feature>
<dbReference type="InterPro" id="IPR006073">
    <property type="entry name" value="GTP-bd"/>
</dbReference>
<feature type="binding site" evidence="9">
    <location>
        <begin position="281"/>
        <end position="284"/>
    </location>
    <ligand>
        <name>GTP</name>
        <dbReference type="ChEBI" id="CHEBI:37565"/>
    </ligand>
</feature>
<accession>A0A1G8NZK0</accession>
<evidence type="ECO:0000259" key="11">
    <source>
        <dbReference type="PROSITE" id="PS51710"/>
    </source>
</evidence>
<keyword evidence="4 9" id="KW-0479">Metal-binding</keyword>
<gene>
    <name evidence="9" type="primary">obg</name>
    <name evidence="14" type="ORF">SAMN04488123_10785</name>
</gene>
<dbReference type="InterPro" id="IPR045086">
    <property type="entry name" value="OBG_GTPase"/>
</dbReference>
<keyword evidence="15" id="KW-1185">Reference proteome</keyword>
<dbReference type="Gene3D" id="3.30.300.350">
    <property type="entry name" value="GTP-binding protein OBG, C-terminal domain"/>
    <property type="match status" value="1"/>
</dbReference>
<dbReference type="PROSITE" id="PS51710">
    <property type="entry name" value="G_OBG"/>
    <property type="match status" value="1"/>
</dbReference>
<feature type="binding site" evidence="9">
    <location>
        <position position="192"/>
    </location>
    <ligand>
        <name>Mg(2+)</name>
        <dbReference type="ChEBI" id="CHEBI:18420"/>
    </ligand>
</feature>
<dbReference type="PROSITE" id="PS51881">
    <property type="entry name" value="OCT"/>
    <property type="match status" value="1"/>
</dbReference>
<keyword evidence="6 9" id="KW-0378">Hydrolase</keyword>
<dbReference type="InterPro" id="IPR036346">
    <property type="entry name" value="GTP-bd_prot_GTP1/OBG_C_sf"/>
</dbReference>
<dbReference type="GO" id="GO:0005525">
    <property type="term" value="F:GTP binding"/>
    <property type="evidence" value="ECO:0007669"/>
    <property type="project" value="UniProtKB-UniRule"/>
</dbReference>
<dbReference type="CDD" id="cd01898">
    <property type="entry name" value="Obg"/>
    <property type="match status" value="1"/>
</dbReference>
<evidence type="ECO:0000256" key="7">
    <source>
        <dbReference type="ARBA" id="ARBA00022842"/>
    </source>
</evidence>
<dbReference type="GO" id="GO:0005737">
    <property type="term" value="C:cytoplasm"/>
    <property type="evidence" value="ECO:0007669"/>
    <property type="project" value="UniProtKB-SubCell"/>
</dbReference>
<dbReference type="GO" id="GO:0000287">
    <property type="term" value="F:magnesium ion binding"/>
    <property type="evidence" value="ECO:0007669"/>
    <property type="project" value="InterPro"/>
</dbReference>
<evidence type="ECO:0000313" key="14">
    <source>
        <dbReference type="EMBL" id="SDI84950.1"/>
    </source>
</evidence>
<organism evidence="14 15">
    <name type="scientific">Natribacillus halophilus</name>
    <dbReference type="NCBI Taxonomy" id="549003"/>
    <lineage>
        <taxon>Bacteria</taxon>
        <taxon>Bacillati</taxon>
        <taxon>Bacillota</taxon>
        <taxon>Bacilli</taxon>
        <taxon>Bacillales</taxon>
        <taxon>Bacillaceae</taxon>
        <taxon>Natribacillus</taxon>
    </lineage>
</organism>
<dbReference type="InterPro" id="IPR006074">
    <property type="entry name" value="GTP1-OBG_CS"/>
</dbReference>
<evidence type="ECO:0000256" key="8">
    <source>
        <dbReference type="ARBA" id="ARBA00023134"/>
    </source>
</evidence>
<evidence type="ECO:0000256" key="10">
    <source>
        <dbReference type="SAM" id="MobiDB-lite"/>
    </source>
</evidence>
<dbReference type="PANTHER" id="PTHR11702">
    <property type="entry name" value="DEVELOPMENTALLY REGULATED GTP-BINDING PROTEIN-RELATED"/>
    <property type="match status" value="1"/>
</dbReference>
<evidence type="ECO:0000256" key="3">
    <source>
        <dbReference type="ARBA" id="ARBA00022490"/>
    </source>
</evidence>
<dbReference type="OrthoDB" id="9807318at2"/>
<feature type="binding site" evidence="9">
    <location>
        <begin position="307"/>
        <end position="309"/>
    </location>
    <ligand>
        <name>GTP</name>
        <dbReference type="ChEBI" id="CHEBI:37565"/>
    </ligand>
</feature>
<evidence type="ECO:0000256" key="6">
    <source>
        <dbReference type="ARBA" id="ARBA00022801"/>
    </source>
</evidence>
<comment type="similarity">
    <text evidence="2 9">Belongs to the TRAFAC class OBG-HflX-like GTPase superfamily. OBG GTPase family.</text>
</comment>
<proteinExistence type="inferred from homology"/>
<protein>
    <recommendedName>
        <fullName evidence="9">GTPase Obg</fullName>
        <ecNumber evidence="9">3.6.5.-</ecNumber>
    </recommendedName>
    <alternativeName>
        <fullName evidence="9">GTP-binding protein Obg</fullName>
    </alternativeName>
</protein>
<evidence type="ECO:0000256" key="9">
    <source>
        <dbReference type="HAMAP-Rule" id="MF_01454"/>
    </source>
</evidence>
<dbReference type="NCBIfam" id="TIGR03595">
    <property type="entry name" value="Obg_CgtA_exten"/>
    <property type="match status" value="1"/>
</dbReference>
<feature type="binding site" evidence="9">
    <location>
        <position position="172"/>
    </location>
    <ligand>
        <name>Mg(2+)</name>
        <dbReference type="ChEBI" id="CHEBI:18420"/>
    </ligand>
</feature>
<dbReference type="HAMAP" id="MF_01454">
    <property type="entry name" value="GTPase_Obg"/>
    <property type="match status" value="1"/>
</dbReference>
<dbReference type="RefSeq" id="WP_090398332.1">
    <property type="nucleotide sequence ID" value="NZ_FNEN01000007.1"/>
</dbReference>
<dbReference type="GO" id="GO:0042254">
    <property type="term" value="P:ribosome biogenesis"/>
    <property type="evidence" value="ECO:0007669"/>
    <property type="project" value="UniProtKB-UniRule"/>
</dbReference>
<feature type="domain" description="OBG-type G" evidence="11">
    <location>
        <begin position="159"/>
        <end position="326"/>
    </location>
</feature>
<dbReference type="Gene3D" id="3.40.50.300">
    <property type="entry name" value="P-loop containing nucleotide triphosphate hydrolases"/>
    <property type="match status" value="1"/>
</dbReference>
<feature type="binding site" evidence="9">
    <location>
        <begin position="211"/>
        <end position="214"/>
    </location>
    <ligand>
        <name>GTP</name>
        <dbReference type="ChEBI" id="CHEBI:37565"/>
    </ligand>
</feature>
<dbReference type="Pfam" id="PF01926">
    <property type="entry name" value="MMR_HSR1"/>
    <property type="match status" value="1"/>
</dbReference>
<evidence type="ECO:0000256" key="1">
    <source>
        <dbReference type="ARBA" id="ARBA00001946"/>
    </source>
</evidence>
<comment type="function">
    <text evidence="9">An essential GTPase which binds GTP, GDP and possibly (p)ppGpp with moderate affinity, with high nucleotide exchange rates and a fairly low GTP hydrolysis rate. Plays a role in control of the cell cycle, stress response, ribosome biogenesis and in those bacteria that undergo differentiation, in morphogenesis control.</text>
</comment>
<dbReference type="Proteomes" id="UP000198853">
    <property type="component" value="Unassembled WGS sequence"/>
</dbReference>
<dbReference type="SUPFAM" id="SSF52540">
    <property type="entry name" value="P-loop containing nucleoside triphosphate hydrolases"/>
    <property type="match status" value="1"/>
</dbReference>
<feature type="domain" description="Obg" evidence="13">
    <location>
        <begin position="1"/>
        <end position="158"/>
    </location>
</feature>
<evidence type="ECO:0000259" key="12">
    <source>
        <dbReference type="PROSITE" id="PS51881"/>
    </source>
</evidence>
<feature type="region of interest" description="Disordered" evidence="10">
    <location>
        <begin position="118"/>
        <end position="143"/>
    </location>
</feature>
<dbReference type="EC" id="3.6.5.-" evidence="9"/>
<dbReference type="SUPFAM" id="SSF82051">
    <property type="entry name" value="Obg GTP-binding protein N-terminal domain"/>
    <property type="match status" value="1"/>
</dbReference>
<dbReference type="Gene3D" id="2.70.210.12">
    <property type="entry name" value="GTP1/OBG domain"/>
    <property type="match status" value="1"/>
</dbReference>
<comment type="subunit">
    <text evidence="9">Monomer.</text>
</comment>
<reference evidence="14 15" key="1">
    <citation type="submission" date="2016-10" db="EMBL/GenBank/DDBJ databases">
        <authorList>
            <person name="de Groot N.N."/>
        </authorList>
    </citation>
    <scope>NUCLEOTIDE SEQUENCE [LARGE SCALE GENOMIC DNA]</scope>
    <source>
        <strain evidence="14 15">DSM 21771</strain>
    </source>
</reference>
<evidence type="ECO:0000256" key="4">
    <source>
        <dbReference type="ARBA" id="ARBA00022723"/>
    </source>
</evidence>
<dbReference type="InterPro" id="IPR006169">
    <property type="entry name" value="GTP1_OBG_dom"/>
</dbReference>
<evidence type="ECO:0000256" key="2">
    <source>
        <dbReference type="ARBA" id="ARBA00007699"/>
    </source>
</evidence>
<sequence>MFIDEVNIFVKSGDGGKGMVAYRREKYVPDGGPAGGDGGKGGDVIFRVDEGLRTLMDFRYQHHFKAQRGENGRSKSQHGKGADPLVVNVPPGTILKDKTTGQVLADLVTHREEKLVARGGRGGRGNKRFATPANPAPEHAENGEPGIELEMTLELKLIADVGVIGFPSVGKSTLLSVASAAKPKIADYPFTTLAPNLGVVAVEGRSFVMADLPGIIEGAHEGVGLGQRFLRHTERTRVLVHMLDVSGMSGRDPYEDYVTLNHELNQYNEALTERPQLIVANKTDMPESEDIIQALEEQIDQPIERVSTLTKEGLTSLLRKIADLLDEAPEPAQEESEDEARVVYRYQEEKTFEITRADDGAFVLSGEPLERRVRMLDLNRPESARRFSRTLRKMGVDAALRERGAQDGDTVRLLDIEFEFMDE</sequence>
<comment type="subcellular location">
    <subcellularLocation>
        <location evidence="9">Cytoplasm</location>
    </subcellularLocation>
</comment>
<dbReference type="InterPro" id="IPR014100">
    <property type="entry name" value="GTP-bd_Obg/CgtA"/>
</dbReference>